<dbReference type="Pfam" id="PF20286">
    <property type="entry name" value="divDNApol"/>
    <property type="match status" value="1"/>
</dbReference>
<reference evidence="1 2" key="1">
    <citation type="submission" date="2015-07" db="EMBL/GenBank/DDBJ databases">
        <title>Two Asian jumbo phage RSL2 and RSF1 infecting the phytopathogen Ralstonia solanacearum share common features related to the phi-KZ-like phages.</title>
        <authorList>
            <person name="Kawasaki T."/>
            <person name="Fujie M."/>
            <person name="Chatchawankanphanich O."/>
            <person name="Ogata H."/>
            <person name="Yamada T."/>
        </authorList>
    </citation>
    <scope>NUCLEOTIDE SEQUENCE [LARGE SCALE GENOMIC DNA]</scope>
    <source>
        <strain evidence="1 2">RSF1</strain>
    </source>
</reference>
<dbReference type="EMBL" id="AP014927">
    <property type="protein sequence ID" value="BAS04795.1"/>
    <property type="molecule type" value="Genomic_DNA"/>
</dbReference>
<evidence type="ECO:0000313" key="1">
    <source>
        <dbReference type="EMBL" id="BAS04795.1"/>
    </source>
</evidence>
<evidence type="ECO:0008006" key="3">
    <source>
        <dbReference type="Google" id="ProtNLM"/>
    </source>
</evidence>
<accession>A0A0K2QQD5</accession>
<dbReference type="GeneID" id="26634464"/>
<sequence length="713" mass="81294">MQTVVFRKEREDYSRDTKVLNGYVDQASLFLSKKKGISLQAAREFVIANMKPGGLFEFKDPKVTFLHRENFADRELKETTMSRYLAEVSANNESMSPTFTSYCSPDVKQSLLALYTMDNIEKRAVLKDQMFDAKNAGDTVLYVFKDLGQNNAKTTNNSLSGASLTPSTALFNPTSHSSLTTNCRNTTAYGNANNEKFIEGNRHYMDVDTILNNLVSICAITDLDKVEVAMREFQLHWPTVQDVIECIDRSRLLYFRSNQHMKVVWDFIETMKPLERAAFVYVGDFYHLYKHNRDFVVALLNKLIVMPNESMPLEEAKFIMKSVSEDTVNLSRQICRSFSMGKKPKDIMKESEHNYGVLANTAKNINNTLVGIQPIIDAFWLSGNMPASTGNFPYSLRRSVLGGDTDSTLFTVQEWVGRVFGTIGFSDDMEATSDVVVYLAAQTSAHLHAMMSANYGFHPDRYFDVQMKNEYKFKLFCPTSMAKHYYAMKTAQEGNVFREPDLELKGANMISSATPGSIVKEVKDFLLDSMQAIVDGRGLNLNEIVDMVADKEWSIYEDVKSGNTDYFRGAHLKKADAYKIKDPDRTPYWNHIFWNRTFGKIYGQVDEPPYTSLKVSLEINNVSEWQTYLEQIQNKDLVKDIEAECARIGRKYMTTIYVPVSIIQLSGIPDEILVGSNARKIVRDCCGAYYHVLETFGIFMTNKKNTRMIYDTY</sequence>
<dbReference type="KEGG" id="vg:26634464"/>
<dbReference type="InterPro" id="IPR046908">
    <property type="entry name" value="divDNApol"/>
</dbReference>
<dbReference type="RefSeq" id="YP_009207807.1">
    <property type="nucleotide sequence ID" value="NC_028899.1"/>
</dbReference>
<name>A0A0K2QQD5_9CAUD</name>
<proteinExistence type="predicted"/>
<dbReference type="InterPro" id="IPR043502">
    <property type="entry name" value="DNA/RNA_pol_sf"/>
</dbReference>
<dbReference type="OrthoDB" id="619at10239"/>
<protein>
    <recommendedName>
        <fullName evidence="3">DNA-directed DNA polymerase</fullName>
    </recommendedName>
</protein>
<keyword evidence="2" id="KW-1185">Reference proteome</keyword>
<dbReference type="Proteomes" id="UP000202583">
    <property type="component" value="Segment"/>
</dbReference>
<dbReference type="SUPFAM" id="SSF56672">
    <property type="entry name" value="DNA/RNA polymerases"/>
    <property type="match status" value="1"/>
</dbReference>
<organism evidence="1 2">
    <name type="scientific">Ralstonia phage RSF1</name>
    <dbReference type="NCBI Taxonomy" id="1689679"/>
    <lineage>
        <taxon>Viruses</taxon>
        <taxon>Duplodnaviria</taxon>
        <taxon>Heunggongvirae</taxon>
        <taxon>Uroviricota</taxon>
        <taxon>Caudoviricetes</taxon>
        <taxon>Chimalliviridae</taxon>
        <taxon>Chiangmaivirus</taxon>
        <taxon>Chiangmaivirus RSF1</taxon>
    </lineage>
</organism>
<evidence type="ECO:0000313" key="2">
    <source>
        <dbReference type="Proteomes" id="UP000202583"/>
    </source>
</evidence>